<proteinExistence type="predicted"/>
<dbReference type="AlphaFoldDB" id="A0A1M2VZW9"/>
<reference evidence="1 2" key="1">
    <citation type="submission" date="2016-10" db="EMBL/GenBank/DDBJ databases">
        <title>Genome sequence of the basidiomycete white-rot fungus Trametes pubescens.</title>
        <authorList>
            <person name="Makela M.R."/>
            <person name="Granchi Z."/>
            <person name="Peng M."/>
            <person name="De Vries R.P."/>
            <person name="Grigoriev I."/>
            <person name="Riley R."/>
            <person name="Hilden K."/>
        </authorList>
    </citation>
    <scope>NUCLEOTIDE SEQUENCE [LARGE SCALE GENOMIC DNA]</scope>
    <source>
        <strain evidence="1 2">FBCC735</strain>
    </source>
</reference>
<evidence type="ECO:0000313" key="1">
    <source>
        <dbReference type="EMBL" id="OJT13157.1"/>
    </source>
</evidence>
<dbReference type="PANTHER" id="PTHR11138:SF5">
    <property type="entry name" value="METHIONYL-TRNA FORMYLTRANSFERASE, MITOCHONDRIAL"/>
    <property type="match status" value="1"/>
</dbReference>
<organism evidence="1 2">
    <name type="scientific">Trametes pubescens</name>
    <name type="common">White-rot fungus</name>
    <dbReference type="NCBI Taxonomy" id="154538"/>
    <lineage>
        <taxon>Eukaryota</taxon>
        <taxon>Fungi</taxon>
        <taxon>Dikarya</taxon>
        <taxon>Basidiomycota</taxon>
        <taxon>Agaricomycotina</taxon>
        <taxon>Agaricomycetes</taxon>
        <taxon>Polyporales</taxon>
        <taxon>Polyporaceae</taxon>
        <taxon>Trametes</taxon>
    </lineage>
</organism>
<keyword evidence="2" id="KW-1185">Reference proteome</keyword>
<comment type="caution">
    <text evidence="1">The sequence shown here is derived from an EMBL/GenBank/DDBJ whole genome shotgun (WGS) entry which is preliminary data.</text>
</comment>
<name>A0A1M2VZW9_TRAPU</name>
<dbReference type="Proteomes" id="UP000184267">
    <property type="component" value="Unassembled WGS sequence"/>
</dbReference>
<dbReference type="Gene3D" id="3.40.50.12230">
    <property type="match status" value="1"/>
</dbReference>
<dbReference type="PANTHER" id="PTHR11138">
    <property type="entry name" value="METHIONYL-TRNA FORMYLTRANSFERASE"/>
    <property type="match status" value="1"/>
</dbReference>
<dbReference type="GO" id="GO:0005739">
    <property type="term" value="C:mitochondrion"/>
    <property type="evidence" value="ECO:0007669"/>
    <property type="project" value="TreeGrafter"/>
</dbReference>
<accession>A0A1M2VZW9</accession>
<evidence type="ECO:0000313" key="2">
    <source>
        <dbReference type="Proteomes" id="UP000184267"/>
    </source>
</evidence>
<dbReference type="STRING" id="154538.A0A1M2VZW9"/>
<protein>
    <submittedName>
        <fullName evidence="1">Uncharacterized protein</fullName>
    </submittedName>
</protein>
<gene>
    <name evidence="1" type="ORF">TRAPUB_10312</name>
</gene>
<dbReference type="GO" id="GO:0004479">
    <property type="term" value="F:methionyl-tRNA formyltransferase activity"/>
    <property type="evidence" value="ECO:0007669"/>
    <property type="project" value="TreeGrafter"/>
</dbReference>
<sequence length="175" mass="19293">MNGERETGVCVIEMTERKKGIDSGAIWGYERMEIPHGAMFPTLRDSLAVAGGNLLVSTLRDMLAGRDTRTHQPTDPNAPRAPLITMHDSAVDFRVMTADNIERRHRAISHQKPMTTLLKTGRTLQLHEPSVLPSVPEELKDSLPQEGCAIFHAPSKALVVRCAGETYLSVPMVRA</sequence>
<dbReference type="SUPFAM" id="SSF53328">
    <property type="entry name" value="Formyltransferase"/>
    <property type="match status" value="1"/>
</dbReference>
<dbReference type="OrthoDB" id="10268103at2759"/>
<dbReference type="InterPro" id="IPR036477">
    <property type="entry name" value="Formyl_transf_N_sf"/>
</dbReference>
<dbReference type="EMBL" id="MNAD01000423">
    <property type="protein sequence ID" value="OJT13157.1"/>
    <property type="molecule type" value="Genomic_DNA"/>
</dbReference>